<proteinExistence type="predicted"/>
<evidence type="ECO:0000313" key="1">
    <source>
        <dbReference type="EMBL" id="AMD43388.1"/>
    </source>
</evidence>
<dbReference type="EMBL" id="KU356690">
    <property type="protein sequence ID" value="AMD43388.1"/>
    <property type="molecule type" value="Genomic_DNA"/>
</dbReference>
<dbReference type="InterPro" id="IPR013783">
    <property type="entry name" value="Ig-like_fold"/>
</dbReference>
<protein>
    <recommendedName>
        <fullName evidence="3">Fibronectin type-III domain-containing protein</fullName>
    </recommendedName>
</protein>
<evidence type="ECO:0008006" key="3">
    <source>
        <dbReference type="Google" id="ProtNLM"/>
    </source>
</evidence>
<accession>A0A1L2C901</accession>
<keyword evidence="2" id="KW-1185">Reference proteome</keyword>
<name>A0A1L2C901_9CAUD</name>
<evidence type="ECO:0000313" key="2">
    <source>
        <dbReference type="Proteomes" id="UP000222072"/>
    </source>
</evidence>
<dbReference type="Proteomes" id="UP000222072">
    <property type="component" value="Segment"/>
</dbReference>
<dbReference type="Gene3D" id="2.60.40.10">
    <property type="entry name" value="Immunoglobulins"/>
    <property type="match status" value="1"/>
</dbReference>
<sequence length="684" mass="78406">MYPIHVRETIKVNNIDWVGDLYKRNIWQHTRTTENLGMALPQVLSLSLRNLYQSWKQLPEKLHLKMPKVLSLSIKNLFRRYVSTPVKLHIKLPTVVGVYLRSYLQKLFSYPLDHIFVLHLPEVVDLHKKNVVSKYLEEEYGKLNIQLPEVVDMYLRNVLQTHNQQGEVIYLTLPEDIQIDGTVKPYTRSPVLSGSVNLDEVFNIDLHWEDESITHSGYYLFRDTSPIPANTTLEPIQEFDRETDSYVDWDLEEDTTYYYRITPKSVYGRFFSNLLSLYVPLYLRAPHSFETGFQSLSQAINGEGSIYTLTKILSVDSQYKSIDKISSISGEYAYQIFMSEPKHQLVKLESPYKVTGFSKLEQILKDAKAQFMSLMNPDSPYIEFFNDISLRDISSRYVDVEEPESIKTSFAGITKTFIRNAFVILGAAIENRSGSYDSVNKPQSIVGLGTREVMIRNPEAFLLTNGEIKAIAGFYTEDISLRPGEHRYITEAEISDLVAESFYNPSTVIDPVYSYSSVNKATGWGEYQEEITVRNVDYVFTDFRTRDITASSFSLTGIVDAAVYCILGSDIEGLECRYVKEVTPYDVLPRVSTLDMPRNIRTSIEEDQEFTLFSGYLPPVGYPLTYDTYKVGNSVIPVFKTQVIPGDATRFTIYERMFKSKEVTSGYTPPNGVGIRFSLFVDED</sequence>
<organism evidence="1 2">
    <name type="scientific">Pseudomonas phage ZC03</name>
    <dbReference type="NCBI Taxonomy" id="1622115"/>
    <lineage>
        <taxon>Viruses</taxon>
        <taxon>Duplodnaviria</taxon>
        <taxon>Heunggongvirae</taxon>
        <taxon>Uroviricota</taxon>
        <taxon>Caudoviricetes</taxon>
        <taxon>Schitoviridae</taxon>
        <taxon>Zicotriavirus</taxon>
        <taxon>Zicotriavirus ZC03</taxon>
    </lineage>
</organism>
<gene>
    <name evidence="1" type="ORF">ZC03_001</name>
</gene>
<reference evidence="1 2" key="1">
    <citation type="journal article" date="2017" name="BMC Genomics">
        <title>Three novel Pseudomonas phages isolated from composting provide insights into the evolution and diversity of tailed phages.</title>
        <authorList>
            <person name="Amgarten D."/>
            <person name="Martins L.F."/>
            <person name="Lombardi K.C."/>
            <person name="Antunes L.P."/>
            <person name="de Souza A.P.S."/>
            <person name="Nicastro G.G."/>
            <person name="Kitajima E.W."/>
            <person name="Quaggio R.B."/>
            <person name="Upton C."/>
            <person name="Setubal J.C."/>
            <person name="da Silva A.M."/>
        </authorList>
    </citation>
    <scope>NUCLEOTIDE SEQUENCE [LARGE SCALE GENOMIC DNA]</scope>
</reference>